<evidence type="ECO:0000256" key="2">
    <source>
        <dbReference type="ARBA" id="ARBA00023180"/>
    </source>
</evidence>
<dbReference type="GO" id="GO:0005615">
    <property type="term" value="C:extracellular space"/>
    <property type="evidence" value="ECO:0007669"/>
    <property type="project" value="TreeGrafter"/>
</dbReference>
<name>A0AAD2CS65_9STRA</name>
<protein>
    <recommendedName>
        <fullName evidence="5">VWFD domain-containing protein</fullName>
    </recommendedName>
</protein>
<feature type="region of interest" description="Disordered" evidence="3">
    <location>
        <begin position="1498"/>
        <end position="1518"/>
    </location>
</feature>
<evidence type="ECO:0000256" key="1">
    <source>
        <dbReference type="ARBA" id="ARBA00023157"/>
    </source>
</evidence>
<feature type="signal peptide" evidence="4">
    <location>
        <begin position="1"/>
        <end position="17"/>
    </location>
</feature>
<accession>A0AAD2CS65</accession>
<feature type="compositionally biased region" description="Acidic residues" evidence="3">
    <location>
        <begin position="170"/>
        <end position="183"/>
    </location>
</feature>
<evidence type="ECO:0000256" key="3">
    <source>
        <dbReference type="SAM" id="MobiDB-lite"/>
    </source>
</evidence>
<evidence type="ECO:0000313" key="7">
    <source>
        <dbReference type="Proteomes" id="UP001295423"/>
    </source>
</evidence>
<dbReference type="PANTHER" id="PTHR11339">
    <property type="entry name" value="EXTRACELLULAR MATRIX GLYCOPROTEIN RELATED"/>
    <property type="match status" value="1"/>
</dbReference>
<keyword evidence="2" id="KW-0325">Glycoprotein</keyword>
<dbReference type="EMBL" id="CAKOGP040000779">
    <property type="protein sequence ID" value="CAJ1939303.1"/>
    <property type="molecule type" value="Genomic_DNA"/>
</dbReference>
<keyword evidence="1" id="KW-1015">Disulfide bond</keyword>
<feature type="domain" description="VWFD" evidence="5">
    <location>
        <begin position="294"/>
        <end position="500"/>
    </location>
</feature>
<sequence>MNLRTLSAVLLAAPAFADEIRMKIIPSNYHLDKQAEQIRIFTQLDPTCTAIGEPNVIGIDDDGKCQEKQSLFKGDDMNNCCMKGNLKNEYYVWEDKMNYYHDSQHWTERVDHLFEDGVCFENWNRGGESIFLPRKETYNIYMVQYYRQGNNGNSRRQLGRNDKSKKNSDESPDEGSDEGSDDNFEIDQLMVDFPCQKIKAIIFDSNKLKWTDSKYSDGGEKFYEDVRNNYSWARGLEPGNGEGFAVNCPIGTDTCDALSSAVSAASAASAASSTCASKNDSPAVEDVNVGPNSCTSRGWGDPHMVTWDGLRYDVHVHGELIFAKSLDPNSSFQIQARTEPVKNHPAKPAVTTGLVITDDNMPKIQVSMPRDEDDPCTEVINGCPVELYVDDVLRKPSHGSGSDKAKVDVRGRRITVQYPGASQIKVVMDVTSWRNECHFSVTYTLGTCRDDIVGLLGSPDGEWRNDWMDTSGNPLSIPSDLRRGSGFAPTMEYARDNWCVPNEPASNFAYEHDTSFDTYDICDNPNVGELASAVDNADEAIKKACHQDIFCVLDTVAFADPTDTTEVQEVIDTFNNDEGLHHELKQTQAADIEIVEQVPEDLGNANCPTCKAVGWGDPHIVTFDGLSYDVHVKGELTFLKSLDPENDFTIQARTVAVKNHRKGPAVTTAVVVHEDSRLGLPDIQVSLGQDANSELATEFSTGRNDKCYVQLFVDKEVKSILGGSGTTGASVQVNGNRIVVEYPSTNLKLDIKVTSWRNECHFSVNYWLVDCRCDETLVGILGQPDSPKDWTNDWHDHDGNAVTIPSRRSDRRGKKAYDYSRTWCITAGESHFAYEPNMSHGDFDECTGATGDDNFEIDIGAIIEEFENTTPEVIAQCTMDGDDEPDEGCLVDCFFGGEDACNEFTDTVATVIAETQTETIEFPPEPEIILEVPDTPPAGGDCPVCKAVGWGDPHIITFDGVTYDVHVKGELTFLKSLGARDFTIQARTAIVSNHPKGPAVTTGVVVYETGQPTIQVSLGSSSNSELVTMFGQCPVQLFVNGVATDIDAGTGLSDATVQTKGKRIVVEYLNTQIRLDMDVKVWRNTCHFSVTYYLADCPCDGSLVGILGQPDGEWSNDWHEHDGTAVSIPTSNRDRRGKKAYDYSLTWCLTAPESYFTYEPTMGHADHDFCTGTKGDDNFDVDIDEIIEEASPEIITKCTVDNELDEGCVVECVYLGDGACDEYLEIVQNTATATITEEPTSGPTPVPTSGPTPVPTTGPTPVPTSGPTPLVPALPDDIPDVPEDTYAISDTEISDQSDAGSQGDPHFKTWRNEHFEYHGQCDLVLAKDPNFAEGLGFDVQIRTKLVRFWSYIKSAAIRIGNDVFEVEGDAEGTLELRYWMNLEFQGPLETIGGFPIIFNGRDNNANKKIVQIDLSSKYPGAMIEIQVWKEFVKVDFKNPSLDAFGNAVGMLGDFKTGKTLARDGVTEIDDFHKFGNEWQVLPTDLMLFHDAEAPQFPKKCIEPEDPRGERRRRLEESSVSVEDAEKACASLTDDLDRKDCVYDIVATQDMAMAGAY</sequence>
<dbReference type="PROSITE" id="PS51233">
    <property type="entry name" value="VWFD"/>
    <property type="match status" value="3"/>
</dbReference>
<evidence type="ECO:0000313" key="6">
    <source>
        <dbReference type="EMBL" id="CAJ1939303.1"/>
    </source>
</evidence>
<comment type="caution">
    <text evidence="6">The sequence shown here is derived from an EMBL/GenBank/DDBJ whole genome shotgun (WGS) entry which is preliminary data.</text>
</comment>
<feature type="region of interest" description="Disordered" evidence="3">
    <location>
        <begin position="151"/>
        <end position="183"/>
    </location>
</feature>
<evidence type="ECO:0000256" key="4">
    <source>
        <dbReference type="SAM" id="SignalP"/>
    </source>
</evidence>
<feature type="chain" id="PRO_5042292812" description="VWFD domain-containing protein" evidence="4">
    <location>
        <begin position="18"/>
        <end position="1556"/>
    </location>
</feature>
<keyword evidence="7" id="KW-1185">Reference proteome</keyword>
<organism evidence="6 7">
    <name type="scientific">Cylindrotheca closterium</name>
    <dbReference type="NCBI Taxonomy" id="2856"/>
    <lineage>
        <taxon>Eukaryota</taxon>
        <taxon>Sar</taxon>
        <taxon>Stramenopiles</taxon>
        <taxon>Ochrophyta</taxon>
        <taxon>Bacillariophyta</taxon>
        <taxon>Bacillariophyceae</taxon>
        <taxon>Bacillariophycidae</taxon>
        <taxon>Bacillariales</taxon>
        <taxon>Bacillariaceae</taxon>
        <taxon>Cylindrotheca</taxon>
    </lineage>
</organism>
<dbReference type="PANTHER" id="PTHR11339:SF373">
    <property type="entry name" value="VWFD DOMAIN-CONTAINING PROTEIN"/>
    <property type="match status" value="1"/>
</dbReference>
<proteinExistence type="predicted"/>
<feature type="compositionally biased region" description="Pro residues" evidence="3">
    <location>
        <begin position="1242"/>
        <end position="1265"/>
    </location>
</feature>
<feature type="compositionally biased region" description="Basic and acidic residues" evidence="3">
    <location>
        <begin position="159"/>
        <end position="169"/>
    </location>
</feature>
<feature type="region of interest" description="Disordered" evidence="3">
    <location>
        <begin position="1235"/>
        <end position="1265"/>
    </location>
</feature>
<dbReference type="InterPro" id="IPR001846">
    <property type="entry name" value="VWF_type-D"/>
</dbReference>
<dbReference type="Proteomes" id="UP001295423">
    <property type="component" value="Unassembled WGS sequence"/>
</dbReference>
<dbReference type="InterPro" id="IPR050780">
    <property type="entry name" value="Mucin_vWF_Thrombospondin_sf"/>
</dbReference>
<evidence type="ECO:0000259" key="5">
    <source>
        <dbReference type="PROSITE" id="PS51233"/>
    </source>
</evidence>
<feature type="domain" description="VWFD" evidence="5">
    <location>
        <begin position="610"/>
        <end position="831"/>
    </location>
</feature>
<dbReference type="GO" id="GO:0031012">
    <property type="term" value="C:extracellular matrix"/>
    <property type="evidence" value="ECO:0007669"/>
    <property type="project" value="TreeGrafter"/>
</dbReference>
<feature type="domain" description="VWFD" evidence="5">
    <location>
        <begin position="945"/>
        <end position="1155"/>
    </location>
</feature>
<gene>
    <name evidence="6" type="ORF">CYCCA115_LOCUS6529</name>
</gene>
<feature type="compositionally biased region" description="Basic and acidic residues" evidence="3">
    <location>
        <begin position="1499"/>
        <end position="1516"/>
    </location>
</feature>
<keyword evidence="4" id="KW-0732">Signal</keyword>
<reference evidence="6" key="1">
    <citation type="submission" date="2023-08" db="EMBL/GenBank/DDBJ databases">
        <authorList>
            <person name="Audoor S."/>
            <person name="Bilcke G."/>
        </authorList>
    </citation>
    <scope>NUCLEOTIDE SEQUENCE</scope>
</reference>